<evidence type="ECO:0000313" key="2">
    <source>
        <dbReference type="EMBL" id="BAL82794.1"/>
    </source>
</evidence>
<evidence type="ECO:0000313" key="3">
    <source>
        <dbReference type="Proteomes" id="UP000007887"/>
    </source>
</evidence>
<dbReference type="AlphaFoldDB" id="I0GPV7"/>
<dbReference type="HOGENOM" id="CLU_2397929_0_0_9"/>
<evidence type="ECO:0000259" key="1">
    <source>
        <dbReference type="Pfam" id="PF08279"/>
    </source>
</evidence>
<dbReference type="eggNOG" id="COG1349">
    <property type="taxonomic scope" value="Bacteria"/>
</dbReference>
<dbReference type="KEGG" id="sri:SELR_10860"/>
<dbReference type="InterPro" id="IPR036390">
    <property type="entry name" value="WH_DNA-bd_sf"/>
</dbReference>
<dbReference type="InterPro" id="IPR036388">
    <property type="entry name" value="WH-like_DNA-bd_sf"/>
</dbReference>
<dbReference type="Pfam" id="PF08279">
    <property type="entry name" value="HTH_11"/>
    <property type="match status" value="1"/>
</dbReference>
<dbReference type="EMBL" id="AP012292">
    <property type="protein sequence ID" value="BAL82794.1"/>
    <property type="molecule type" value="Genomic_DNA"/>
</dbReference>
<accession>I0GPV7</accession>
<proteinExistence type="predicted"/>
<dbReference type="OrthoDB" id="9807907at2"/>
<name>I0GPV7_SELRL</name>
<feature type="domain" description="Helix-turn-helix type 11" evidence="1">
    <location>
        <begin position="40"/>
        <end position="79"/>
    </location>
</feature>
<dbReference type="PATRIC" id="fig|927704.6.peg.1117"/>
<dbReference type="RefSeq" id="WP_014424231.1">
    <property type="nucleotide sequence ID" value="NC_017068.1"/>
</dbReference>
<dbReference type="Gene3D" id="1.10.10.10">
    <property type="entry name" value="Winged helix-like DNA-binding domain superfamily/Winged helix DNA-binding domain"/>
    <property type="match status" value="1"/>
</dbReference>
<gene>
    <name evidence="2" type="ordered locus">SELR_10860</name>
</gene>
<reference evidence="2 3" key="1">
    <citation type="submission" date="2011-10" db="EMBL/GenBank/DDBJ databases">
        <title>Whole genome sequence of Selenomonas ruminantium subsp. lactilytica TAM6421.</title>
        <authorList>
            <person name="Oguchi A."/>
            <person name="Ankai A."/>
            <person name="Kaneko J."/>
            <person name="Yamada-Narita S."/>
            <person name="Fukui S."/>
            <person name="Takahashi M."/>
            <person name="Onodera T."/>
            <person name="Kojima S."/>
            <person name="Fushimi T."/>
            <person name="Abe N."/>
            <person name="Kamio Y."/>
            <person name="Yamazaki S."/>
            <person name="Fujita N."/>
        </authorList>
    </citation>
    <scope>NUCLEOTIDE SEQUENCE [LARGE SCALE GENOMIC DNA]</scope>
    <source>
        <strain evidence="3">NBRC 103574 / TAM6421</strain>
    </source>
</reference>
<protein>
    <recommendedName>
        <fullName evidence="1">Helix-turn-helix type 11 domain-containing protein</fullName>
    </recommendedName>
</protein>
<dbReference type="SUPFAM" id="SSF46785">
    <property type="entry name" value="Winged helix' DNA-binding domain"/>
    <property type="match status" value="1"/>
</dbReference>
<organism evidence="2 3">
    <name type="scientific">Selenomonas ruminantium subsp. lactilytica (strain NBRC 103574 / TAM6421)</name>
    <dbReference type="NCBI Taxonomy" id="927704"/>
    <lineage>
        <taxon>Bacteria</taxon>
        <taxon>Bacillati</taxon>
        <taxon>Bacillota</taxon>
        <taxon>Negativicutes</taxon>
        <taxon>Selenomonadales</taxon>
        <taxon>Selenomonadaceae</taxon>
        <taxon>Selenomonas</taxon>
    </lineage>
</organism>
<dbReference type="InterPro" id="IPR013196">
    <property type="entry name" value="HTH_11"/>
</dbReference>
<sequence length="93" mass="10835">MPKFMAEHRDFLLTLYNLNYVEEKNVAQDVAQEKTSKYEAQILALVKSNDKVTRQEMAQKLGVSKKTIEREIKKITELSYVGRGYSGHWKIIN</sequence>
<dbReference type="Proteomes" id="UP000007887">
    <property type="component" value="Chromosome"/>
</dbReference>